<dbReference type="Proteomes" id="UP000237423">
    <property type="component" value="Unassembled WGS sequence"/>
</dbReference>
<evidence type="ECO:0000256" key="1">
    <source>
        <dbReference type="ARBA" id="ARBA00005996"/>
    </source>
</evidence>
<dbReference type="GO" id="GO:0016740">
    <property type="term" value="F:transferase activity"/>
    <property type="evidence" value="ECO:0007669"/>
    <property type="project" value="UniProtKB-KW"/>
</dbReference>
<keyword evidence="2" id="KW-0808">Transferase</keyword>
<gene>
    <name evidence="2" type="primary">tusC</name>
    <name evidence="3" type="ORF">AADEFJLK_00803</name>
    <name evidence="2" type="ORF">CEK71_10340</name>
</gene>
<dbReference type="InterPro" id="IPR027396">
    <property type="entry name" value="DsrEFH-like"/>
</dbReference>
<dbReference type="EMBL" id="CP022129">
    <property type="protein sequence ID" value="ASF46442.1"/>
    <property type="molecule type" value="Genomic_DNA"/>
</dbReference>
<dbReference type="Proteomes" id="UP000197019">
    <property type="component" value="Chromosome"/>
</dbReference>
<dbReference type="KEGG" id="mpsy:CEK71_10340"/>
<accession>A0A1Z4BYW2</accession>
<comment type="similarity">
    <text evidence="1">Belongs to the DsrF/TusC family.</text>
</comment>
<dbReference type="InterPro" id="IPR003787">
    <property type="entry name" value="Sulphur_relay_DsrE/F-like"/>
</dbReference>
<reference evidence="2 4" key="1">
    <citation type="submission" date="2017-06" db="EMBL/GenBank/DDBJ databases">
        <title>Genome Sequencing of the methanotroph Methylovulum psychrotolerants str. HV10-M2 isolated from a high-altitude environment.</title>
        <authorList>
            <person name="Mateos-Rivera A."/>
        </authorList>
    </citation>
    <scope>NUCLEOTIDE SEQUENCE [LARGE SCALE GENOMIC DNA]</scope>
    <source>
        <strain evidence="2 4">HV10_M2</strain>
    </source>
</reference>
<dbReference type="SUPFAM" id="SSF75169">
    <property type="entry name" value="DsrEFH-like"/>
    <property type="match status" value="1"/>
</dbReference>
<dbReference type="EMBL" id="PGFZ01000001">
    <property type="protein sequence ID" value="POZ53762.1"/>
    <property type="molecule type" value="Genomic_DNA"/>
</dbReference>
<evidence type="ECO:0000313" key="3">
    <source>
        <dbReference type="EMBL" id="POZ53762.1"/>
    </source>
</evidence>
<evidence type="ECO:0000313" key="2">
    <source>
        <dbReference type="EMBL" id="ASF46442.1"/>
    </source>
</evidence>
<dbReference type="AlphaFoldDB" id="A0A1Z4BYW2"/>
<dbReference type="OrthoDB" id="9789418at2"/>
<evidence type="ECO:0000313" key="5">
    <source>
        <dbReference type="Proteomes" id="UP000237423"/>
    </source>
</evidence>
<dbReference type="PANTHER" id="PTHR38780">
    <property type="entry name" value="PROTEIN TUSC"/>
    <property type="match status" value="1"/>
</dbReference>
<dbReference type="Gene3D" id="3.40.1260.10">
    <property type="entry name" value="DsrEFH-like"/>
    <property type="match status" value="1"/>
</dbReference>
<dbReference type="NCBIfam" id="NF001238">
    <property type="entry name" value="PRK00211.1"/>
    <property type="match status" value="1"/>
</dbReference>
<keyword evidence="4" id="KW-1185">Reference proteome</keyword>
<dbReference type="Pfam" id="PF02635">
    <property type="entry name" value="DsrE"/>
    <property type="match status" value="1"/>
</dbReference>
<dbReference type="PANTHER" id="PTHR38780:SF1">
    <property type="entry name" value="PROTEIN TUSC"/>
    <property type="match status" value="1"/>
</dbReference>
<reference evidence="3 5" key="2">
    <citation type="submission" date="2017-11" db="EMBL/GenBank/DDBJ databases">
        <title>Draft Genome Sequence of Methylobacter psychrotolerans Sph1T, an Obligate Methanotroph from Low-Temperature Environments.</title>
        <authorList>
            <person name="Oshkin I.Y."/>
            <person name="Miroshnikov K."/>
            <person name="Belova S.E."/>
            <person name="Korzhenkov A."/>
            <person name="Toshchakov S.V."/>
            <person name="Dedysh S.N."/>
        </authorList>
    </citation>
    <scope>NUCLEOTIDE SEQUENCE [LARGE SCALE GENOMIC DNA]</scope>
    <source>
        <strain evidence="3 5">Sph1</strain>
    </source>
</reference>
<name>A0A1Z4BYW2_9GAMM</name>
<protein>
    <submittedName>
        <fullName evidence="2">Sulfurtransferase complex subunit TusC</fullName>
    </submittedName>
</protein>
<dbReference type="InterPro" id="IPR017462">
    <property type="entry name" value="Sulphur_relay_TusC/DsrF"/>
</dbReference>
<evidence type="ECO:0000313" key="4">
    <source>
        <dbReference type="Proteomes" id="UP000197019"/>
    </source>
</evidence>
<sequence>MKKYLFVLRKPAHSGAFVQEMLDIILTTAAFDQAVSVLWLDAGVFALKRHQQPEGYGFKDTAASLAALALYDVTDLYTEAETLAEYGLVADDLALPVQVLPRQAIAAFMQDFEVIFSA</sequence>
<dbReference type="NCBIfam" id="TIGR03010">
    <property type="entry name" value="sulf_tusC_dsrF"/>
    <property type="match status" value="1"/>
</dbReference>
<organism evidence="2 4">
    <name type="scientific">Methylovulum psychrotolerans</name>
    <dbReference type="NCBI Taxonomy" id="1704499"/>
    <lineage>
        <taxon>Bacteria</taxon>
        <taxon>Pseudomonadati</taxon>
        <taxon>Pseudomonadota</taxon>
        <taxon>Gammaproteobacteria</taxon>
        <taxon>Methylococcales</taxon>
        <taxon>Methylococcaceae</taxon>
        <taxon>Methylovulum</taxon>
    </lineage>
</organism>
<proteinExistence type="inferred from homology"/>
<dbReference type="RefSeq" id="WP_088619314.1">
    <property type="nucleotide sequence ID" value="NZ_CP022129.1"/>
</dbReference>